<keyword evidence="6" id="KW-1185">Reference proteome</keyword>
<evidence type="ECO:0000313" key="6">
    <source>
        <dbReference type="Proteomes" id="UP000676386"/>
    </source>
</evidence>
<evidence type="ECO:0000256" key="2">
    <source>
        <dbReference type="ARBA" id="ARBA00023125"/>
    </source>
</evidence>
<accession>A0ABS5J6E2</accession>
<dbReference type="InterPro" id="IPR036390">
    <property type="entry name" value="WH_DNA-bd_sf"/>
</dbReference>
<reference evidence="5 6" key="1">
    <citation type="submission" date="2021-04" db="EMBL/GenBank/DDBJ databases">
        <title>Chitinophaga sp. nov., isolated from the rhizosphere soil.</title>
        <authorList>
            <person name="He S."/>
        </authorList>
    </citation>
    <scope>NUCLEOTIDE SEQUENCE [LARGE SCALE GENOMIC DNA]</scope>
    <source>
        <strain evidence="5 6">2R12</strain>
    </source>
</reference>
<gene>
    <name evidence="5" type="ORF">KE626_25915</name>
</gene>
<evidence type="ECO:0000256" key="1">
    <source>
        <dbReference type="ARBA" id="ARBA00023015"/>
    </source>
</evidence>
<feature type="domain" description="HTH hxlR-type" evidence="4">
    <location>
        <begin position="16"/>
        <end position="114"/>
    </location>
</feature>
<dbReference type="PANTHER" id="PTHR33204">
    <property type="entry name" value="TRANSCRIPTIONAL REGULATOR, MARR FAMILY"/>
    <property type="match status" value="1"/>
</dbReference>
<dbReference type="InterPro" id="IPR036388">
    <property type="entry name" value="WH-like_DNA-bd_sf"/>
</dbReference>
<proteinExistence type="predicted"/>
<comment type="caution">
    <text evidence="5">The sequence shown here is derived from an EMBL/GenBank/DDBJ whole genome shotgun (WGS) entry which is preliminary data.</text>
</comment>
<dbReference type="Proteomes" id="UP000676386">
    <property type="component" value="Unassembled WGS sequence"/>
</dbReference>
<dbReference type="PROSITE" id="PS51118">
    <property type="entry name" value="HTH_HXLR"/>
    <property type="match status" value="1"/>
</dbReference>
<dbReference type="PANTHER" id="PTHR33204:SF29">
    <property type="entry name" value="TRANSCRIPTIONAL REGULATOR"/>
    <property type="match status" value="1"/>
</dbReference>
<dbReference type="InterPro" id="IPR002577">
    <property type="entry name" value="HTH_HxlR"/>
</dbReference>
<dbReference type="Pfam" id="PF01638">
    <property type="entry name" value="HxlR"/>
    <property type="match status" value="1"/>
</dbReference>
<keyword evidence="1" id="KW-0805">Transcription regulation</keyword>
<sequence length="122" mass="13843">MKKELSNALIYPPVLCPLALTLDVIGGKWKPLIVHLVSQGVNRFSLLEKQLPGISRKMLANQLRELERDELLTREIFAEIPPRVEYSLTETGLSLLAAVMPLYEWGVQHLAHKQPRHTAIQL</sequence>
<dbReference type="Gene3D" id="1.10.10.10">
    <property type="entry name" value="Winged helix-like DNA-binding domain superfamily/Winged helix DNA-binding domain"/>
    <property type="match status" value="1"/>
</dbReference>
<keyword evidence="2" id="KW-0238">DNA-binding</keyword>
<organism evidence="5 6">
    <name type="scientific">Chitinophaga hostae</name>
    <dbReference type="NCBI Taxonomy" id="2831022"/>
    <lineage>
        <taxon>Bacteria</taxon>
        <taxon>Pseudomonadati</taxon>
        <taxon>Bacteroidota</taxon>
        <taxon>Chitinophagia</taxon>
        <taxon>Chitinophagales</taxon>
        <taxon>Chitinophagaceae</taxon>
        <taxon>Chitinophaga</taxon>
    </lineage>
</organism>
<dbReference type="RefSeq" id="WP_211975926.1">
    <property type="nucleotide sequence ID" value="NZ_CBFHAM010000036.1"/>
</dbReference>
<protein>
    <submittedName>
        <fullName evidence="5">Helix-turn-helix transcriptional regulator</fullName>
    </submittedName>
</protein>
<dbReference type="SUPFAM" id="SSF46785">
    <property type="entry name" value="Winged helix' DNA-binding domain"/>
    <property type="match status" value="1"/>
</dbReference>
<dbReference type="EMBL" id="JAGTXB010000017">
    <property type="protein sequence ID" value="MBS0030789.1"/>
    <property type="molecule type" value="Genomic_DNA"/>
</dbReference>
<name>A0ABS5J6E2_9BACT</name>
<evidence type="ECO:0000313" key="5">
    <source>
        <dbReference type="EMBL" id="MBS0030789.1"/>
    </source>
</evidence>
<evidence type="ECO:0000259" key="4">
    <source>
        <dbReference type="PROSITE" id="PS51118"/>
    </source>
</evidence>
<evidence type="ECO:0000256" key="3">
    <source>
        <dbReference type="ARBA" id="ARBA00023163"/>
    </source>
</evidence>
<keyword evidence="3" id="KW-0804">Transcription</keyword>